<dbReference type="Proteomes" id="UP000827872">
    <property type="component" value="Linkage Group LG14"/>
</dbReference>
<organism evidence="1 2">
    <name type="scientific">Sphaerodactylus townsendi</name>
    <dbReference type="NCBI Taxonomy" id="933632"/>
    <lineage>
        <taxon>Eukaryota</taxon>
        <taxon>Metazoa</taxon>
        <taxon>Chordata</taxon>
        <taxon>Craniata</taxon>
        <taxon>Vertebrata</taxon>
        <taxon>Euteleostomi</taxon>
        <taxon>Lepidosauria</taxon>
        <taxon>Squamata</taxon>
        <taxon>Bifurcata</taxon>
        <taxon>Gekkota</taxon>
        <taxon>Sphaerodactylidae</taxon>
        <taxon>Sphaerodactylus</taxon>
    </lineage>
</organism>
<gene>
    <name evidence="1" type="ORF">K3G42_003910</name>
</gene>
<protein>
    <submittedName>
        <fullName evidence="1">Uncharacterized protein</fullName>
    </submittedName>
</protein>
<accession>A0ACB8EA20</accession>
<proteinExistence type="predicted"/>
<evidence type="ECO:0000313" key="1">
    <source>
        <dbReference type="EMBL" id="KAH7989162.1"/>
    </source>
</evidence>
<comment type="caution">
    <text evidence="1">The sequence shown here is derived from an EMBL/GenBank/DDBJ whole genome shotgun (WGS) entry which is preliminary data.</text>
</comment>
<reference evidence="1" key="1">
    <citation type="submission" date="2021-08" db="EMBL/GenBank/DDBJ databases">
        <title>The first chromosome-level gecko genome reveals the dynamic sex chromosomes of Neotropical dwarf geckos (Sphaerodactylidae: Sphaerodactylus).</title>
        <authorList>
            <person name="Pinto B.J."/>
            <person name="Keating S.E."/>
            <person name="Gamble T."/>
        </authorList>
    </citation>
    <scope>NUCLEOTIDE SEQUENCE</scope>
    <source>
        <strain evidence="1">TG3544</strain>
    </source>
</reference>
<keyword evidence="2" id="KW-1185">Reference proteome</keyword>
<name>A0ACB8EA20_9SAUR</name>
<sequence>MDVCPKTLSLHLVVVSAPVVAANCQCKALQRSANRGRKKVAVPVARSAVPSVPRAASAKGSLPQNAAAASEFCLTVPAMTTCIFDCLPECNLIVRFYMCLCIF</sequence>
<evidence type="ECO:0000313" key="2">
    <source>
        <dbReference type="Proteomes" id="UP000827872"/>
    </source>
</evidence>
<dbReference type="EMBL" id="CM037627">
    <property type="protein sequence ID" value="KAH7989162.1"/>
    <property type="molecule type" value="Genomic_DNA"/>
</dbReference>